<comment type="caution">
    <text evidence="1">The sequence shown here is derived from an EMBL/GenBank/DDBJ whole genome shotgun (WGS) entry which is preliminary data.</text>
</comment>
<accession>A0ACC3MEV1</accession>
<keyword evidence="2" id="KW-1185">Reference proteome</keyword>
<name>A0ACC3MEV1_9PEZI</name>
<proteinExistence type="predicted"/>
<sequence>MRRSILSSLVLLGTALANGCHDSDDDIGATCALNPARSDGGNAFLDAAGLYCHMFELPFTVPKGSSSSNIYQMKIADVADGWGDTQIFWGNYKVENGDDTHLITMEECNGYMNQIMTQCPDGHGGWVDTDFGTVFGECIRK</sequence>
<organism evidence="1 2">
    <name type="scientific">Vermiconidia calcicola</name>
    <dbReference type="NCBI Taxonomy" id="1690605"/>
    <lineage>
        <taxon>Eukaryota</taxon>
        <taxon>Fungi</taxon>
        <taxon>Dikarya</taxon>
        <taxon>Ascomycota</taxon>
        <taxon>Pezizomycotina</taxon>
        <taxon>Dothideomycetes</taxon>
        <taxon>Dothideomycetidae</taxon>
        <taxon>Mycosphaerellales</taxon>
        <taxon>Extremaceae</taxon>
        <taxon>Vermiconidia</taxon>
    </lineage>
</organism>
<dbReference type="Proteomes" id="UP001281147">
    <property type="component" value="Unassembled WGS sequence"/>
</dbReference>
<reference evidence="1" key="1">
    <citation type="submission" date="2023-07" db="EMBL/GenBank/DDBJ databases">
        <title>Black Yeasts Isolated from many extreme environments.</title>
        <authorList>
            <person name="Coleine C."/>
            <person name="Stajich J.E."/>
            <person name="Selbmann L."/>
        </authorList>
    </citation>
    <scope>NUCLEOTIDE SEQUENCE</scope>
    <source>
        <strain evidence="1">CCFEE 5714</strain>
    </source>
</reference>
<evidence type="ECO:0000313" key="2">
    <source>
        <dbReference type="Proteomes" id="UP001281147"/>
    </source>
</evidence>
<dbReference type="EMBL" id="JAUTXU010000288">
    <property type="protein sequence ID" value="KAK3687105.1"/>
    <property type="molecule type" value="Genomic_DNA"/>
</dbReference>
<gene>
    <name evidence="1" type="ORF">LTR37_019172</name>
</gene>
<protein>
    <submittedName>
        <fullName evidence="1">Uncharacterized protein</fullName>
    </submittedName>
</protein>
<evidence type="ECO:0000313" key="1">
    <source>
        <dbReference type="EMBL" id="KAK3687105.1"/>
    </source>
</evidence>